<organism evidence="1 2">
    <name type="scientific">Pneumocystis oryctolagi</name>
    <dbReference type="NCBI Taxonomy" id="42067"/>
    <lineage>
        <taxon>Eukaryota</taxon>
        <taxon>Fungi</taxon>
        <taxon>Dikarya</taxon>
        <taxon>Ascomycota</taxon>
        <taxon>Taphrinomycotina</taxon>
        <taxon>Pneumocystomycetes</taxon>
        <taxon>Pneumocystaceae</taxon>
        <taxon>Pneumocystis</taxon>
    </lineage>
</organism>
<protein>
    <submittedName>
        <fullName evidence="1">Uncharacterized protein</fullName>
    </submittedName>
</protein>
<keyword evidence="2" id="KW-1185">Reference proteome</keyword>
<evidence type="ECO:0000313" key="2">
    <source>
        <dbReference type="Proteomes" id="UP000768646"/>
    </source>
</evidence>
<proteinExistence type="predicted"/>
<reference evidence="1 2" key="1">
    <citation type="journal article" date="2021" name="Commun. Biol.">
        <title>Genomic insights into the host specific adaptation of the Pneumocystis genus.</title>
        <authorList>
            <person name="Cisse O.H."/>
            <person name="Ma L."/>
            <person name="Dekker J.P."/>
            <person name="Khil P.P."/>
            <person name="Youn J.-H."/>
            <person name="Brenchley J.M."/>
            <person name="Blair R."/>
            <person name="Pahar B."/>
            <person name="Chabe M."/>
            <person name="Van Rompay K.K.A."/>
            <person name="Keesler R."/>
            <person name="Sukura A."/>
            <person name="Hirsch V."/>
            <person name="Kutty G."/>
            <person name="Liu Y."/>
            <person name="Peng L."/>
            <person name="Chen J."/>
            <person name="Song J."/>
            <person name="Weissenbacher-Lang C."/>
            <person name="Xu J."/>
            <person name="Upham N.S."/>
            <person name="Stajich J.E."/>
            <person name="Cuomo C.A."/>
            <person name="Cushion M.T."/>
            <person name="Kovacs J.A."/>
        </authorList>
    </citation>
    <scope>NUCLEOTIDE SEQUENCE [LARGE SCALE GENOMIC DNA]</scope>
    <source>
        <strain evidence="1 2">RABM</strain>
    </source>
</reference>
<dbReference type="EMBL" id="JABTEG010000003">
    <property type="protein sequence ID" value="KAG4305620.1"/>
    <property type="molecule type" value="Genomic_DNA"/>
</dbReference>
<name>A0ACB7CEY1_9ASCO</name>
<sequence>MPETTKTELLYEKTLPKKILNISEKSKETPGIVYISKIPPFMKPETIRHLLSPYGEIKRIFLAPEDHQSYIKRIRFRGNKKKKYTEGWVEFKDKEKAKLVASILNTSIIGGKSSTYYHDDIWNIKYLPKFKWNHLQEQIGTINFGKPRFNIKIASENASRTSKLRAYISHAKRENQNYIKNYERSKMIQNIATKKQKINKNTTPNLQKETKYKFKQREVIHNIPINIKEKNEINTVLNKIF</sequence>
<comment type="caution">
    <text evidence="1">The sequence shown here is derived from an EMBL/GenBank/DDBJ whole genome shotgun (WGS) entry which is preliminary data.</text>
</comment>
<gene>
    <name evidence="1" type="ORF">PORY_001176</name>
</gene>
<evidence type="ECO:0000313" key="1">
    <source>
        <dbReference type="EMBL" id="KAG4305620.1"/>
    </source>
</evidence>
<accession>A0ACB7CEY1</accession>
<dbReference type="Proteomes" id="UP000768646">
    <property type="component" value="Unassembled WGS sequence"/>
</dbReference>